<evidence type="ECO:0000313" key="1">
    <source>
        <dbReference type="EMBL" id="MFC6096316.1"/>
    </source>
</evidence>
<dbReference type="RefSeq" id="WP_379791184.1">
    <property type="nucleotide sequence ID" value="NZ_JBHSQB010000005.1"/>
</dbReference>
<keyword evidence="2" id="KW-1185">Reference proteome</keyword>
<sequence length="144" mass="16552">MHYSNVLDRFLEAQQHTYKRALSEVRDGKKTSHWMWFIFPQLKGLGQSHNAHYYGIDTLEEAKEYLAQPSLRKNLLEAATTLLSVKDKSAEAIFGSTDSQKLRSSMTLFSQVENADEVFEQVLDKYFAGKRDERTLSMLAAMPK</sequence>
<dbReference type="Proteomes" id="UP001596287">
    <property type="component" value="Unassembled WGS sequence"/>
</dbReference>
<gene>
    <name evidence="1" type="ORF">ACFPVY_06615</name>
</gene>
<dbReference type="Pfam" id="PF08837">
    <property type="entry name" value="DUF1810"/>
    <property type="match status" value="1"/>
</dbReference>
<evidence type="ECO:0000313" key="2">
    <source>
        <dbReference type="Proteomes" id="UP001596287"/>
    </source>
</evidence>
<reference evidence="2" key="1">
    <citation type="journal article" date="2019" name="Int. J. Syst. Evol. Microbiol.">
        <title>The Global Catalogue of Microorganisms (GCM) 10K type strain sequencing project: providing services to taxonomists for standard genome sequencing and annotation.</title>
        <authorList>
            <consortium name="The Broad Institute Genomics Platform"/>
            <consortium name="The Broad Institute Genome Sequencing Center for Infectious Disease"/>
            <person name="Wu L."/>
            <person name="Ma J."/>
        </authorList>
    </citation>
    <scope>NUCLEOTIDE SEQUENCE [LARGE SCALE GENOMIC DNA]</scope>
    <source>
        <strain evidence="2">CCUG 49679</strain>
    </source>
</reference>
<dbReference type="Gene3D" id="1.25.40.380">
    <property type="entry name" value="Protein of unknown function DUF1810"/>
    <property type="match status" value="1"/>
</dbReference>
<dbReference type="EMBL" id="JBHSQB010000005">
    <property type="protein sequence ID" value="MFC6096316.1"/>
    <property type="molecule type" value="Genomic_DNA"/>
</dbReference>
<proteinExistence type="predicted"/>
<dbReference type="SUPFAM" id="SSF140736">
    <property type="entry name" value="Rv1873-like"/>
    <property type="match status" value="1"/>
</dbReference>
<name>A0ABW1PME0_9FLAO</name>
<dbReference type="InterPro" id="IPR036287">
    <property type="entry name" value="Rv1873-like_sf"/>
</dbReference>
<comment type="caution">
    <text evidence="1">The sequence shown here is derived from an EMBL/GenBank/DDBJ whole genome shotgun (WGS) entry which is preliminary data.</text>
</comment>
<protein>
    <submittedName>
        <fullName evidence="1">DUF1810 domain-containing protein</fullName>
    </submittedName>
</protein>
<accession>A0ABW1PME0</accession>
<dbReference type="PIRSF" id="PIRSF008546">
    <property type="entry name" value="UCP008546"/>
    <property type="match status" value="1"/>
</dbReference>
<organism evidence="1 2">
    <name type="scientific">Flavobacterium qiangtangense</name>
    <dbReference type="NCBI Taxonomy" id="1442595"/>
    <lineage>
        <taxon>Bacteria</taxon>
        <taxon>Pseudomonadati</taxon>
        <taxon>Bacteroidota</taxon>
        <taxon>Flavobacteriia</taxon>
        <taxon>Flavobacteriales</taxon>
        <taxon>Flavobacteriaceae</taxon>
        <taxon>Flavobacterium</taxon>
    </lineage>
</organism>
<dbReference type="InterPro" id="IPR014937">
    <property type="entry name" value="DUF1810"/>
</dbReference>